<accession>A0ABS7CUH0</accession>
<comment type="caution">
    <text evidence="2">The sequence shown here is derived from an EMBL/GenBank/DDBJ whole genome shotgun (WGS) entry which is preliminary data.</text>
</comment>
<dbReference type="Proteomes" id="UP000813018">
    <property type="component" value="Unassembled WGS sequence"/>
</dbReference>
<evidence type="ECO:0000256" key="1">
    <source>
        <dbReference type="SAM" id="Phobius"/>
    </source>
</evidence>
<organism evidence="2 3">
    <name type="scientific">Pontibacter aydingkolensis</name>
    <dbReference type="NCBI Taxonomy" id="1911536"/>
    <lineage>
        <taxon>Bacteria</taxon>
        <taxon>Pseudomonadati</taxon>
        <taxon>Bacteroidota</taxon>
        <taxon>Cytophagia</taxon>
        <taxon>Cytophagales</taxon>
        <taxon>Hymenobacteraceae</taxon>
        <taxon>Pontibacter</taxon>
    </lineage>
</organism>
<keyword evidence="3" id="KW-1185">Reference proteome</keyword>
<evidence type="ECO:0000313" key="3">
    <source>
        <dbReference type="Proteomes" id="UP000813018"/>
    </source>
</evidence>
<evidence type="ECO:0008006" key="4">
    <source>
        <dbReference type="Google" id="ProtNLM"/>
    </source>
</evidence>
<keyword evidence="1" id="KW-1133">Transmembrane helix</keyword>
<dbReference type="EMBL" id="JAHYXK010000007">
    <property type="protein sequence ID" value="MBW7467504.1"/>
    <property type="molecule type" value="Genomic_DNA"/>
</dbReference>
<evidence type="ECO:0000313" key="2">
    <source>
        <dbReference type="EMBL" id="MBW7467504.1"/>
    </source>
</evidence>
<name>A0ABS7CUH0_9BACT</name>
<sequence length="144" mass="17069">MKEDFKLENLPKHNVYQVPEHYFDRLPMHVMERTAGAENKVPTWQRSLWAPLRIAVAPLVLLLVFVGAFYFTLQQQKQDDYFAMHPMAEHEIMDYLNYNEDLETADLAELSYLSKNEFTADFLNISPTAAEEELEYYHIRHLEE</sequence>
<proteinExistence type="predicted"/>
<reference evidence="2 3" key="1">
    <citation type="journal article" date="2016" name="Int. J. Syst. Evol. Microbiol.">
        <title>Pontibacter aydingkolensis sp. nov., isolated from soil of a salt lake.</title>
        <authorList>
            <person name="Osman G."/>
            <person name="Zhang T."/>
            <person name="Lou K."/>
            <person name="Gao Y."/>
            <person name="Chang W."/>
            <person name="Lin Q."/>
            <person name="Yang H.M."/>
            <person name="Huo X.D."/>
            <person name="Wang N."/>
        </authorList>
    </citation>
    <scope>NUCLEOTIDE SEQUENCE [LARGE SCALE GENOMIC DNA]</scope>
    <source>
        <strain evidence="2 3">KACC 19255</strain>
    </source>
</reference>
<gene>
    <name evidence="2" type="ORF">K0O23_10525</name>
</gene>
<keyword evidence="1" id="KW-0472">Membrane</keyword>
<feature type="transmembrane region" description="Helical" evidence="1">
    <location>
        <begin position="52"/>
        <end position="73"/>
    </location>
</feature>
<protein>
    <recommendedName>
        <fullName evidence="4">Helix-hairpin-helix motif-containing protein</fullName>
    </recommendedName>
</protein>
<keyword evidence="1" id="KW-0812">Transmembrane</keyword>